<dbReference type="AlphaFoldDB" id="A0ABD0YF54"/>
<comment type="caution">
    <text evidence="3">The sequence shown here is derived from an EMBL/GenBank/DDBJ whole genome shotgun (WGS) entry which is preliminary data.</text>
</comment>
<dbReference type="GO" id="GO:0016491">
    <property type="term" value="F:oxidoreductase activity"/>
    <property type="evidence" value="ECO:0007669"/>
    <property type="project" value="UniProtKB-KW"/>
</dbReference>
<keyword evidence="2" id="KW-0560">Oxidoreductase</keyword>
<reference evidence="3 4" key="1">
    <citation type="submission" date="2024-07" db="EMBL/GenBank/DDBJ databases">
        <title>Chromosome-level genome assembly of the water stick insect Ranatra chinensis (Heteroptera: Nepidae).</title>
        <authorList>
            <person name="Liu X."/>
        </authorList>
    </citation>
    <scope>NUCLEOTIDE SEQUENCE [LARGE SCALE GENOMIC DNA]</scope>
    <source>
        <strain evidence="3">Cailab_2021Rc</strain>
        <tissue evidence="3">Muscle</tissue>
    </source>
</reference>
<dbReference type="InterPro" id="IPR043143">
    <property type="entry name" value="Mal/L-sulf/L-lact_DH-like_NADP"/>
</dbReference>
<evidence type="ECO:0008006" key="5">
    <source>
        <dbReference type="Google" id="ProtNLM"/>
    </source>
</evidence>
<dbReference type="Gene3D" id="3.30.1370.60">
    <property type="entry name" value="Hypothetical oxidoreductase yiak, domain 2"/>
    <property type="match status" value="1"/>
</dbReference>
<protein>
    <recommendedName>
        <fullName evidence="5">Malate dehydrogenase</fullName>
    </recommendedName>
</protein>
<organism evidence="3 4">
    <name type="scientific">Ranatra chinensis</name>
    <dbReference type="NCBI Taxonomy" id="642074"/>
    <lineage>
        <taxon>Eukaryota</taxon>
        <taxon>Metazoa</taxon>
        <taxon>Ecdysozoa</taxon>
        <taxon>Arthropoda</taxon>
        <taxon>Hexapoda</taxon>
        <taxon>Insecta</taxon>
        <taxon>Pterygota</taxon>
        <taxon>Neoptera</taxon>
        <taxon>Paraneoptera</taxon>
        <taxon>Hemiptera</taxon>
        <taxon>Heteroptera</taxon>
        <taxon>Panheteroptera</taxon>
        <taxon>Nepomorpha</taxon>
        <taxon>Nepidae</taxon>
        <taxon>Ranatrinae</taxon>
        <taxon>Ranatra</taxon>
    </lineage>
</organism>
<evidence type="ECO:0000313" key="4">
    <source>
        <dbReference type="Proteomes" id="UP001558652"/>
    </source>
</evidence>
<dbReference type="Gene3D" id="1.10.1530.10">
    <property type="match status" value="1"/>
</dbReference>
<gene>
    <name evidence="3" type="ORF">AAG570_007960</name>
</gene>
<proteinExistence type="inferred from homology"/>
<evidence type="ECO:0000256" key="2">
    <source>
        <dbReference type="ARBA" id="ARBA00023002"/>
    </source>
</evidence>
<dbReference type="PANTHER" id="PTHR11091">
    <property type="entry name" value="OXIDOREDUCTASE-RELATED"/>
    <property type="match status" value="1"/>
</dbReference>
<name>A0ABD0YF54_9HEMI</name>
<dbReference type="SUPFAM" id="SSF89733">
    <property type="entry name" value="L-sulfolactate dehydrogenase-like"/>
    <property type="match status" value="1"/>
</dbReference>
<comment type="similarity">
    <text evidence="1">Belongs to the LDH2/MDH2 oxidoreductase family.</text>
</comment>
<dbReference type="InterPro" id="IPR003767">
    <property type="entry name" value="Malate/L-lactate_DH-like"/>
</dbReference>
<dbReference type="PANTHER" id="PTHR11091:SF0">
    <property type="entry name" value="MALATE DEHYDROGENASE"/>
    <property type="match status" value="1"/>
</dbReference>
<dbReference type="InterPro" id="IPR043144">
    <property type="entry name" value="Mal/L-sulf/L-lact_DH-like_ah"/>
</dbReference>
<dbReference type="Proteomes" id="UP001558652">
    <property type="component" value="Unassembled WGS sequence"/>
</dbReference>
<evidence type="ECO:0000313" key="3">
    <source>
        <dbReference type="EMBL" id="KAL1110429.1"/>
    </source>
</evidence>
<accession>A0ABD0YF54</accession>
<keyword evidence="4" id="KW-1185">Reference proteome</keyword>
<sequence length="244" mass="25858">MTECMNAVGTPAAHSNALAELLLAADVRGHYSHGLNRLEMYVRDIQNNICDGHAVPTILKENTSTAWVSGNNGLGPVVGNFCMNLAIQKAHQSGVGWVAAKNSNHYGMAAWYSMQAIKHGMMGITCSNTSPLMSPTRSKCAALGTNPISFATPALTTDDSIVLDMATTTVSLGKIEIQRRKGEKIPDSWAQGPDGLPTVDAEVAYNTRCLMPLGGPEEKSGYKGYGLALIIEALSGLAAGIYLF</sequence>
<dbReference type="Pfam" id="PF02615">
    <property type="entry name" value="Ldh_2"/>
    <property type="match status" value="1"/>
</dbReference>
<dbReference type="EMBL" id="JBFDAA010000022">
    <property type="protein sequence ID" value="KAL1110429.1"/>
    <property type="molecule type" value="Genomic_DNA"/>
</dbReference>
<dbReference type="InterPro" id="IPR036111">
    <property type="entry name" value="Mal/L-sulfo/L-lacto_DH-like_sf"/>
</dbReference>
<evidence type="ECO:0000256" key="1">
    <source>
        <dbReference type="ARBA" id="ARBA00006056"/>
    </source>
</evidence>